<proteinExistence type="inferred from homology"/>
<dbReference type="SUPFAM" id="SSF57959">
    <property type="entry name" value="Leucine zipper domain"/>
    <property type="match status" value="1"/>
</dbReference>
<dbReference type="SUPFAM" id="SSF53474">
    <property type="entry name" value="alpha/beta-Hydrolases"/>
    <property type="match status" value="1"/>
</dbReference>
<dbReference type="GO" id="GO:0006505">
    <property type="term" value="P:GPI anchor metabolic process"/>
    <property type="evidence" value="ECO:0007669"/>
    <property type="project" value="TreeGrafter"/>
</dbReference>
<name>E1Z8J2_CHLVA</name>
<dbReference type="GO" id="GO:0006888">
    <property type="term" value="P:endoplasmic reticulum to Golgi vesicle-mediated transport"/>
    <property type="evidence" value="ECO:0007669"/>
    <property type="project" value="TreeGrafter"/>
</dbReference>
<dbReference type="PROSITE" id="PS00036">
    <property type="entry name" value="BZIP_BASIC"/>
    <property type="match status" value="1"/>
</dbReference>
<feature type="region of interest" description="Disordered" evidence="16">
    <location>
        <begin position="552"/>
        <end position="636"/>
    </location>
</feature>
<evidence type="ECO:0000256" key="7">
    <source>
        <dbReference type="ARBA" id="ARBA00022824"/>
    </source>
</evidence>
<keyword evidence="8 15" id="KW-0653">Protein transport</keyword>
<feature type="signal peptide" evidence="17">
    <location>
        <begin position="1"/>
        <end position="23"/>
    </location>
</feature>
<keyword evidence="4 15" id="KW-0813">Transport</keyword>
<evidence type="ECO:0000256" key="16">
    <source>
        <dbReference type="SAM" id="MobiDB-lite"/>
    </source>
</evidence>
<dbReference type="AlphaFoldDB" id="E1Z8J2"/>
<evidence type="ECO:0000256" key="4">
    <source>
        <dbReference type="ARBA" id="ARBA00022448"/>
    </source>
</evidence>
<evidence type="ECO:0000256" key="5">
    <source>
        <dbReference type="ARBA" id="ARBA00022692"/>
    </source>
</evidence>
<dbReference type="PANTHER" id="PTHR15495">
    <property type="entry name" value="NEGATIVE REGULATOR OF VESICLE FORMATION-RELATED"/>
    <property type="match status" value="1"/>
</dbReference>
<evidence type="ECO:0000256" key="2">
    <source>
        <dbReference type="ARBA" id="ARBA00004477"/>
    </source>
</evidence>
<organism evidence="20">
    <name type="scientific">Chlorella variabilis</name>
    <name type="common">Green alga</name>
    <dbReference type="NCBI Taxonomy" id="554065"/>
    <lineage>
        <taxon>Eukaryota</taxon>
        <taxon>Viridiplantae</taxon>
        <taxon>Chlorophyta</taxon>
        <taxon>core chlorophytes</taxon>
        <taxon>Trebouxiophyceae</taxon>
        <taxon>Chlorellales</taxon>
        <taxon>Chlorellaceae</taxon>
        <taxon>Chlorella clade</taxon>
        <taxon>Chlorella</taxon>
    </lineage>
</organism>
<evidence type="ECO:0000256" key="1">
    <source>
        <dbReference type="ARBA" id="ARBA00004123"/>
    </source>
</evidence>
<evidence type="ECO:0000256" key="17">
    <source>
        <dbReference type="SAM" id="SignalP"/>
    </source>
</evidence>
<dbReference type="OrthoDB" id="515646at2759"/>
<dbReference type="InParanoid" id="E1Z8J2"/>
<dbReference type="GO" id="GO:0015031">
    <property type="term" value="P:protein transport"/>
    <property type="evidence" value="ECO:0007669"/>
    <property type="project" value="UniProtKB-KW"/>
</dbReference>
<dbReference type="PANTHER" id="PTHR15495:SF7">
    <property type="entry name" value="GPI INOSITOL-DEACYLASE"/>
    <property type="match status" value="1"/>
</dbReference>
<keyword evidence="13" id="KW-0804">Transcription</keyword>
<feature type="region of interest" description="Disordered" evidence="16">
    <location>
        <begin position="476"/>
        <end position="538"/>
    </location>
</feature>
<dbReference type="InterPro" id="IPR045314">
    <property type="entry name" value="bZIP_plant_GBF1"/>
</dbReference>
<dbReference type="Gene3D" id="3.40.50.1820">
    <property type="entry name" value="alpha/beta hydrolase"/>
    <property type="match status" value="1"/>
</dbReference>
<dbReference type="EC" id="3.1.-.-" evidence="15"/>
<dbReference type="Proteomes" id="UP000008141">
    <property type="component" value="Unassembled WGS sequence"/>
</dbReference>
<evidence type="ECO:0000313" key="20">
    <source>
        <dbReference type="Proteomes" id="UP000008141"/>
    </source>
</evidence>
<comment type="similarity">
    <text evidence="3 15">Belongs to the GPI inositol-deacylase family.</text>
</comment>
<dbReference type="InterPro" id="IPR012908">
    <property type="entry name" value="PGAP1-ab_dom-like"/>
</dbReference>
<keyword evidence="14" id="KW-0539">Nucleus</keyword>
<dbReference type="KEGG" id="cvr:CHLNCDRAFT_57178"/>
<dbReference type="InterPro" id="IPR029058">
    <property type="entry name" value="AB_hydrolase_fold"/>
</dbReference>
<evidence type="ECO:0000256" key="12">
    <source>
        <dbReference type="ARBA" id="ARBA00023136"/>
    </source>
</evidence>
<keyword evidence="12 15" id="KW-0472">Membrane</keyword>
<keyword evidence="11" id="KW-0238">DNA-binding</keyword>
<dbReference type="STRING" id="554065.E1Z8J2"/>
<dbReference type="GO" id="GO:0050185">
    <property type="term" value="F:phosphatidylinositol deacylase activity"/>
    <property type="evidence" value="ECO:0007669"/>
    <property type="project" value="TreeGrafter"/>
</dbReference>
<sequence>MRHWLACAAFALAALPLATLLRAYWLPRSCDTTYLWEGYEQVPLTQIHSRYRLIRFKDADPERREVYKKLQRLHVVPVLFVHGHLGTHQQMRSAASETGRELARRLTANASWPLWLQWYSTDFNAEASALDAALLDKQAEFVVRCIQHLLRIHSSSNRHKPFRLVLVGYSMGGMVARDVVRRLSAYAAEGFDPSYLVALVCLGSPHHFPAFVPRVLLSTVLKPAKAKEQAAASVIAAAAPRVNIMAGAGDFSLPLTHPSAATPLAPESGPQLSTLMRDMPGVWSTGSHKGIVSCNQLAGHAAAVAVSLPRHVWPLSSGACSSGKGVDFSCLAVLLLGTTPPWTLHIQPQQCGSKVDSQDQENILPAIVGVQAGAGAADSVRVAWSGTGSASSGAVQLWDGVAPLGQLLLVSDPRCAYALRLRWDLGGWLGLSLRHLLFVLPILCMALSQARLSPMAGSTARGLDFGLPLGMLPGIPETPNMRLKQQAPQTATEGHSSGHSGSGHLSPPDSPPQKTAVASGQGTCVGGKPATRTYQLRTRSSSLRAAWVEMEPEGKATGAAAEASTDSDGEAAQSGSDKEDEEEQQQKQEEKEKAPSRKRVGRPLAYNGNPDAPHLTDQERRKIKRRIANRESARRVRAKRAELMDELQARQPMLCCTGLDKYASSQWASQSV</sequence>
<dbReference type="RefSeq" id="XP_005849447.1">
    <property type="nucleotide sequence ID" value="XM_005849385.1"/>
</dbReference>
<evidence type="ECO:0000256" key="10">
    <source>
        <dbReference type="ARBA" id="ARBA00023015"/>
    </source>
</evidence>
<feature type="chain" id="PRO_5003155951" description="GPI inositol-deacylase" evidence="17">
    <location>
        <begin position="24"/>
        <end position="672"/>
    </location>
</feature>
<evidence type="ECO:0000256" key="15">
    <source>
        <dbReference type="RuleBase" id="RU365011"/>
    </source>
</evidence>
<keyword evidence="9" id="KW-1133">Transmembrane helix</keyword>
<evidence type="ECO:0000256" key="8">
    <source>
        <dbReference type="ARBA" id="ARBA00022927"/>
    </source>
</evidence>
<dbReference type="InterPro" id="IPR046347">
    <property type="entry name" value="bZIP_sf"/>
</dbReference>
<dbReference type="InterPro" id="IPR039529">
    <property type="entry name" value="PGAP1/BST1"/>
</dbReference>
<evidence type="ECO:0000256" key="3">
    <source>
        <dbReference type="ARBA" id="ARBA00006931"/>
    </source>
</evidence>
<evidence type="ECO:0000256" key="11">
    <source>
        <dbReference type="ARBA" id="ARBA00023125"/>
    </source>
</evidence>
<keyword evidence="20" id="KW-1185">Reference proteome</keyword>
<dbReference type="CDD" id="cd14702">
    <property type="entry name" value="bZIP_plant_GBF1"/>
    <property type="match status" value="1"/>
</dbReference>
<keyword evidence="10" id="KW-0805">Transcription regulation</keyword>
<accession>E1Z8J2</accession>
<evidence type="ECO:0000256" key="14">
    <source>
        <dbReference type="ARBA" id="ARBA00023242"/>
    </source>
</evidence>
<dbReference type="GO" id="GO:0005634">
    <property type="term" value="C:nucleus"/>
    <property type="evidence" value="ECO:0007669"/>
    <property type="project" value="UniProtKB-SubCell"/>
</dbReference>
<dbReference type="eggNOG" id="KOG3724">
    <property type="taxonomic scope" value="Eukaryota"/>
</dbReference>
<keyword evidence="6 15" id="KW-0378">Hydrolase</keyword>
<feature type="compositionally biased region" description="Basic and acidic residues" evidence="16">
    <location>
        <begin position="584"/>
        <end position="595"/>
    </location>
</feature>
<dbReference type="GO" id="GO:0005789">
    <property type="term" value="C:endoplasmic reticulum membrane"/>
    <property type="evidence" value="ECO:0007669"/>
    <property type="project" value="UniProtKB-SubCell"/>
</dbReference>
<gene>
    <name evidence="19" type="ORF">CHLNCDRAFT_57178</name>
</gene>
<dbReference type="Pfam" id="PF07819">
    <property type="entry name" value="PGAP1"/>
    <property type="match status" value="1"/>
</dbReference>
<keyword evidence="17" id="KW-0732">Signal</keyword>
<evidence type="ECO:0000313" key="19">
    <source>
        <dbReference type="EMBL" id="EFN57345.1"/>
    </source>
</evidence>
<dbReference type="GeneID" id="17356981"/>
<dbReference type="EMBL" id="GL433839">
    <property type="protein sequence ID" value="EFN57345.1"/>
    <property type="molecule type" value="Genomic_DNA"/>
</dbReference>
<comment type="function">
    <text evidence="15">Involved in inositol deacylation of GPI-anchored proteins which plays important roles in the quality control and ER-associated degradation of GPI-anchored proteins.</text>
</comment>
<protein>
    <recommendedName>
        <fullName evidence="15">GPI inositol-deacylase</fullName>
        <ecNumber evidence="15">3.1.-.-</ecNumber>
    </recommendedName>
</protein>
<dbReference type="InterPro" id="IPR004827">
    <property type="entry name" value="bZIP"/>
</dbReference>
<keyword evidence="7 15" id="KW-0256">Endoplasmic reticulum</keyword>
<comment type="subcellular location">
    <subcellularLocation>
        <location evidence="2">Endoplasmic reticulum membrane</location>
        <topology evidence="2">Multi-pass membrane protein</topology>
    </subcellularLocation>
    <subcellularLocation>
        <location evidence="1">Nucleus</location>
    </subcellularLocation>
</comment>
<dbReference type="GO" id="GO:0003677">
    <property type="term" value="F:DNA binding"/>
    <property type="evidence" value="ECO:0007669"/>
    <property type="project" value="UniProtKB-KW"/>
</dbReference>
<dbReference type="GO" id="GO:0003700">
    <property type="term" value="F:DNA-binding transcription factor activity"/>
    <property type="evidence" value="ECO:0007669"/>
    <property type="project" value="InterPro"/>
</dbReference>
<keyword evidence="5" id="KW-0812">Transmembrane</keyword>
<evidence type="ECO:0000256" key="9">
    <source>
        <dbReference type="ARBA" id="ARBA00022989"/>
    </source>
</evidence>
<evidence type="ECO:0000256" key="6">
    <source>
        <dbReference type="ARBA" id="ARBA00022801"/>
    </source>
</evidence>
<reference evidence="19 20" key="1">
    <citation type="journal article" date="2010" name="Plant Cell">
        <title>The Chlorella variabilis NC64A genome reveals adaptation to photosymbiosis, coevolution with viruses, and cryptic sex.</title>
        <authorList>
            <person name="Blanc G."/>
            <person name="Duncan G."/>
            <person name="Agarkova I."/>
            <person name="Borodovsky M."/>
            <person name="Gurnon J."/>
            <person name="Kuo A."/>
            <person name="Lindquist E."/>
            <person name="Lucas S."/>
            <person name="Pangilinan J."/>
            <person name="Polle J."/>
            <person name="Salamov A."/>
            <person name="Terry A."/>
            <person name="Yamada T."/>
            <person name="Dunigan D.D."/>
            <person name="Grigoriev I.V."/>
            <person name="Claverie J.M."/>
            <person name="Van Etten J.L."/>
        </authorList>
    </citation>
    <scope>NUCLEOTIDE SEQUENCE [LARGE SCALE GENOMIC DNA]</scope>
    <source>
        <strain evidence="19 20">NC64A</strain>
    </source>
</reference>
<feature type="compositionally biased region" description="Low complexity" evidence="16">
    <location>
        <begin position="494"/>
        <end position="507"/>
    </location>
</feature>
<feature type="domain" description="BZIP" evidence="18">
    <location>
        <begin position="624"/>
        <end position="639"/>
    </location>
</feature>
<evidence type="ECO:0000256" key="13">
    <source>
        <dbReference type="ARBA" id="ARBA00023163"/>
    </source>
</evidence>
<evidence type="ECO:0000259" key="18">
    <source>
        <dbReference type="PROSITE" id="PS00036"/>
    </source>
</evidence>